<keyword evidence="5" id="KW-0560">Oxidoreductase</keyword>
<comment type="cofactor">
    <cofactor evidence="1 5">
        <name>FAD</name>
        <dbReference type="ChEBI" id="CHEBI:57692"/>
    </cofactor>
</comment>
<dbReference type="Gene3D" id="1.10.540.10">
    <property type="entry name" value="Acyl-CoA dehydrogenase/oxidase, N-terminal domain"/>
    <property type="match status" value="1"/>
</dbReference>
<dbReference type="InterPro" id="IPR009075">
    <property type="entry name" value="AcylCo_DH/oxidase_C"/>
</dbReference>
<dbReference type="InterPro" id="IPR009100">
    <property type="entry name" value="AcylCoA_DH/oxidase_NM_dom_sf"/>
</dbReference>
<dbReference type="InterPro" id="IPR036250">
    <property type="entry name" value="AcylCo_DH-like_C"/>
</dbReference>
<dbReference type="Proteomes" id="UP000662986">
    <property type="component" value="Chromosome"/>
</dbReference>
<evidence type="ECO:0000313" key="10">
    <source>
        <dbReference type="Proteomes" id="UP000662986"/>
    </source>
</evidence>
<feature type="domain" description="Acyl-CoA dehydrogenase/oxidase N-terminal" evidence="8">
    <location>
        <begin position="10"/>
        <end position="118"/>
    </location>
</feature>
<evidence type="ECO:0000256" key="1">
    <source>
        <dbReference type="ARBA" id="ARBA00001974"/>
    </source>
</evidence>
<keyword evidence="4 5" id="KW-0274">FAD</keyword>
<evidence type="ECO:0000259" key="8">
    <source>
        <dbReference type="Pfam" id="PF02771"/>
    </source>
</evidence>
<evidence type="ECO:0000256" key="3">
    <source>
        <dbReference type="ARBA" id="ARBA00022630"/>
    </source>
</evidence>
<dbReference type="InterPro" id="IPR037069">
    <property type="entry name" value="AcylCoA_DH/ox_N_sf"/>
</dbReference>
<protein>
    <submittedName>
        <fullName evidence="9">Acyl-CoA dehydrogenase</fullName>
    </submittedName>
</protein>
<dbReference type="InterPro" id="IPR006091">
    <property type="entry name" value="Acyl-CoA_Oxase/DH_mid-dom"/>
</dbReference>
<dbReference type="PANTHER" id="PTHR43884:SF22">
    <property type="entry name" value="BLR3437 PROTEIN"/>
    <property type="match status" value="1"/>
</dbReference>
<dbReference type="InterPro" id="IPR046373">
    <property type="entry name" value="Acyl-CoA_Oxase/DH_mid-dom_sf"/>
</dbReference>
<dbReference type="Gene3D" id="1.20.140.10">
    <property type="entry name" value="Butyryl-CoA Dehydrogenase, subunit A, domain 3"/>
    <property type="match status" value="1"/>
</dbReference>
<evidence type="ECO:0000259" key="6">
    <source>
        <dbReference type="Pfam" id="PF00441"/>
    </source>
</evidence>
<comment type="similarity">
    <text evidence="2 5">Belongs to the acyl-CoA dehydrogenase family.</text>
</comment>
<dbReference type="PANTHER" id="PTHR43884">
    <property type="entry name" value="ACYL-COA DEHYDROGENASE"/>
    <property type="match status" value="1"/>
</dbReference>
<feature type="domain" description="Acyl-CoA oxidase/dehydrogenase middle" evidence="7">
    <location>
        <begin position="123"/>
        <end position="210"/>
    </location>
</feature>
<dbReference type="Pfam" id="PF02771">
    <property type="entry name" value="Acyl-CoA_dh_N"/>
    <property type="match status" value="1"/>
</dbReference>
<reference evidence="9 10" key="2">
    <citation type="journal article" date="2022" name="Arch. Microbiol.">
        <title>Rhodococcus pseudokoreensis sp. nov. isolated from the rhizosphere of young M26 apple rootstocks.</title>
        <authorList>
            <person name="Kampfer P."/>
            <person name="Glaeser S.P."/>
            <person name="Blom J."/>
            <person name="Wolf J."/>
            <person name="Benning S."/>
            <person name="Schloter M."/>
            <person name="Neumann-Schaal M."/>
        </authorList>
    </citation>
    <scope>NUCLEOTIDE SEQUENCE [LARGE SCALE GENOMIC DNA]</scope>
    <source>
        <strain evidence="9 10">R79</strain>
    </source>
</reference>
<feature type="domain" description="Acyl-CoA dehydrogenase/oxidase C-terminal" evidence="6">
    <location>
        <begin position="222"/>
        <end position="370"/>
    </location>
</feature>
<dbReference type="Pfam" id="PF00441">
    <property type="entry name" value="Acyl-CoA_dh_1"/>
    <property type="match status" value="1"/>
</dbReference>
<evidence type="ECO:0000313" key="9">
    <source>
        <dbReference type="EMBL" id="QSE90698.1"/>
    </source>
</evidence>
<dbReference type="SUPFAM" id="SSF47203">
    <property type="entry name" value="Acyl-CoA dehydrogenase C-terminal domain-like"/>
    <property type="match status" value="1"/>
</dbReference>
<dbReference type="SUPFAM" id="SSF56645">
    <property type="entry name" value="Acyl-CoA dehydrogenase NM domain-like"/>
    <property type="match status" value="1"/>
</dbReference>
<dbReference type="PIRSF" id="PIRSF016578">
    <property type="entry name" value="HsaA"/>
    <property type="match status" value="1"/>
</dbReference>
<dbReference type="InterPro" id="IPR013786">
    <property type="entry name" value="AcylCoA_DH/ox_N"/>
</dbReference>
<evidence type="ECO:0000256" key="2">
    <source>
        <dbReference type="ARBA" id="ARBA00009347"/>
    </source>
</evidence>
<evidence type="ECO:0000259" key="7">
    <source>
        <dbReference type="Pfam" id="PF02770"/>
    </source>
</evidence>
<gene>
    <name evidence="9" type="ORF">JWS13_19755</name>
</gene>
<dbReference type="Gene3D" id="2.40.110.10">
    <property type="entry name" value="Butyryl-CoA Dehydrogenase, subunit A, domain 2"/>
    <property type="match status" value="1"/>
</dbReference>
<keyword evidence="10" id="KW-1185">Reference proteome</keyword>
<sequence>MAFELDQKYLAIRDEAAAVAAAAEPFAVEADAMSTVHEGMRKVLTASSLYDLTVPARWGGRFETVDPLAVCVVREVLMGTSAHLDSLFALQGIGSFGLARAGSDKLRDEWLPKVASGEVLAGLGLTEQDAGSDLKNIVTEVHRDGERLVLNGNKSFISNGGAAGFYCVLAREDQGLSLFLVPADASGLTITPTPEIIAPHILAELTFDDVEVNEDNRIGEIGKGLEHVLATLAVFRVSVAGASIGLAQSALDEAARHAGTRVQFGRPLAKLGAVADMLGASWAELEAARLLTYKAADMARADPAASLHFSSMAKLVASETAGRITDRAVQISGRFGLVRDSKLERLYRQARPMRIYEGSSEILRLGISKTLVNNVLADGAAQAATTPEGARR</sequence>
<proteinExistence type="inferred from homology"/>
<dbReference type="Pfam" id="PF02770">
    <property type="entry name" value="Acyl-CoA_dh_M"/>
    <property type="match status" value="1"/>
</dbReference>
<evidence type="ECO:0000256" key="4">
    <source>
        <dbReference type="ARBA" id="ARBA00022827"/>
    </source>
</evidence>
<evidence type="ECO:0000256" key="5">
    <source>
        <dbReference type="RuleBase" id="RU362125"/>
    </source>
</evidence>
<dbReference type="RefSeq" id="WP_206007123.1">
    <property type="nucleotide sequence ID" value="NZ_CP070619.1"/>
</dbReference>
<dbReference type="EMBL" id="CP070619">
    <property type="protein sequence ID" value="QSE90698.1"/>
    <property type="molecule type" value="Genomic_DNA"/>
</dbReference>
<reference evidence="9 10" key="1">
    <citation type="journal article" date="2021" name="Microbiol. Resour. Announc.">
        <title>Complete Genome Sequences of Two Rhodococcus sp. Strains with Large and Linear Chromosomes, Isolated from Apple Rhizosphere.</title>
        <authorList>
            <person name="Benning S."/>
            <person name="Brugnone N."/>
            <person name="Siani R."/>
            <person name="Kublik S."/>
            <person name="Schloter M."/>
            <person name="Rad V."/>
        </authorList>
    </citation>
    <scope>NUCLEOTIDE SEQUENCE [LARGE SCALE GENOMIC DNA]</scope>
    <source>
        <strain evidence="9 10">R79</strain>
    </source>
</reference>
<accession>A0A974W3R2</accession>
<keyword evidence="3 5" id="KW-0285">Flavoprotein</keyword>
<organism evidence="9 10">
    <name type="scientific">Rhodococcus pseudokoreensis</name>
    <dbReference type="NCBI Taxonomy" id="2811421"/>
    <lineage>
        <taxon>Bacteria</taxon>
        <taxon>Bacillati</taxon>
        <taxon>Actinomycetota</taxon>
        <taxon>Actinomycetes</taxon>
        <taxon>Mycobacteriales</taxon>
        <taxon>Nocardiaceae</taxon>
        <taxon>Rhodococcus</taxon>
    </lineage>
</organism>
<name>A0A974W3R2_9NOCA</name>
<dbReference type="CDD" id="cd00567">
    <property type="entry name" value="ACAD"/>
    <property type="match status" value="1"/>
</dbReference>